<protein>
    <recommendedName>
        <fullName evidence="11">Biosynthetic peptidoglycan transglycosylase</fullName>
        <ecNumber evidence="11">2.4.99.28</ecNumber>
    </recommendedName>
    <alternativeName>
        <fullName evidence="11">Glycan polymerase</fullName>
    </alternativeName>
    <alternativeName>
        <fullName evidence="11">Peptidoglycan glycosyltransferase MtgA</fullName>
        <shortName evidence="11">PGT</shortName>
    </alternativeName>
</protein>
<evidence type="ECO:0000256" key="12">
    <source>
        <dbReference type="SAM" id="MobiDB-lite"/>
    </source>
</evidence>
<comment type="subcellular location">
    <subcellularLocation>
        <location evidence="11">Cell membrane</location>
        <topology evidence="11">Single-pass membrane protein</topology>
    </subcellularLocation>
</comment>
<evidence type="ECO:0000256" key="10">
    <source>
        <dbReference type="ARBA" id="ARBA00023316"/>
    </source>
</evidence>
<dbReference type="EMBL" id="JBHLWO010000001">
    <property type="protein sequence ID" value="MFC0318415.1"/>
    <property type="molecule type" value="Genomic_DNA"/>
</dbReference>
<gene>
    <name evidence="11 14" type="primary">mtgA</name>
    <name evidence="14" type="ORF">ACFFI0_08845</name>
</gene>
<dbReference type="PANTHER" id="PTHR30400:SF0">
    <property type="entry name" value="BIOSYNTHETIC PEPTIDOGLYCAN TRANSGLYCOSYLASE"/>
    <property type="match status" value="1"/>
</dbReference>
<keyword evidence="5 11" id="KW-0812">Transmembrane</keyword>
<dbReference type="InterPro" id="IPR011812">
    <property type="entry name" value="Pep_trsgly"/>
</dbReference>
<evidence type="ECO:0000259" key="13">
    <source>
        <dbReference type="Pfam" id="PF00912"/>
    </source>
</evidence>
<accession>A0ABV6HJW7</accession>
<comment type="similarity">
    <text evidence="11">Belongs to the glycosyltransferase 51 family.</text>
</comment>
<keyword evidence="6 11" id="KW-0133">Cell shape</keyword>
<evidence type="ECO:0000256" key="5">
    <source>
        <dbReference type="ARBA" id="ARBA00022692"/>
    </source>
</evidence>
<dbReference type="InterPro" id="IPR036950">
    <property type="entry name" value="PBP_transglycosylase"/>
</dbReference>
<evidence type="ECO:0000256" key="3">
    <source>
        <dbReference type="ARBA" id="ARBA00022676"/>
    </source>
</evidence>
<feature type="domain" description="Glycosyl transferase family 51" evidence="13">
    <location>
        <begin position="91"/>
        <end position="254"/>
    </location>
</feature>
<reference evidence="14 15" key="1">
    <citation type="submission" date="2024-09" db="EMBL/GenBank/DDBJ databases">
        <authorList>
            <person name="Sun Q."/>
            <person name="Mori K."/>
        </authorList>
    </citation>
    <scope>NUCLEOTIDE SEQUENCE [LARGE SCALE GENOMIC DNA]</scope>
    <source>
        <strain evidence="14 15">CCM 7765</strain>
    </source>
</reference>
<dbReference type="HAMAP" id="MF_00766">
    <property type="entry name" value="PGT_MtgA"/>
    <property type="match status" value="1"/>
</dbReference>
<keyword evidence="7 11" id="KW-0573">Peptidoglycan synthesis</keyword>
<keyword evidence="1 11" id="KW-1003">Cell membrane</keyword>
<organism evidence="14 15">
    <name type="scientific">Olivibacter oleidegradans</name>
    <dbReference type="NCBI Taxonomy" id="760123"/>
    <lineage>
        <taxon>Bacteria</taxon>
        <taxon>Pseudomonadati</taxon>
        <taxon>Bacteroidota</taxon>
        <taxon>Sphingobacteriia</taxon>
        <taxon>Sphingobacteriales</taxon>
        <taxon>Sphingobacteriaceae</taxon>
        <taxon>Olivibacter</taxon>
    </lineage>
</organism>
<keyword evidence="9 11" id="KW-0472">Membrane</keyword>
<evidence type="ECO:0000256" key="4">
    <source>
        <dbReference type="ARBA" id="ARBA00022679"/>
    </source>
</evidence>
<evidence type="ECO:0000256" key="2">
    <source>
        <dbReference type="ARBA" id="ARBA00022519"/>
    </source>
</evidence>
<keyword evidence="3 11" id="KW-0328">Glycosyltransferase</keyword>
<evidence type="ECO:0000256" key="9">
    <source>
        <dbReference type="ARBA" id="ARBA00023136"/>
    </source>
</evidence>
<evidence type="ECO:0000256" key="1">
    <source>
        <dbReference type="ARBA" id="ARBA00022475"/>
    </source>
</evidence>
<dbReference type="Gene3D" id="1.10.3810.10">
    <property type="entry name" value="Biosynthetic peptidoglycan transglycosylase-like"/>
    <property type="match status" value="1"/>
</dbReference>
<dbReference type="Proteomes" id="UP001589774">
    <property type="component" value="Unassembled WGS sequence"/>
</dbReference>
<dbReference type="InterPro" id="IPR001264">
    <property type="entry name" value="Glyco_trans_51"/>
</dbReference>
<comment type="caution">
    <text evidence="14">The sequence shown here is derived from an EMBL/GenBank/DDBJ whole genome shotgun (WGS) entry which is preliminary data.</text>
</comment>
<keyword evidence="4 11" id="KW-0808">Transferase</keyword>
<evidence type="ECO:0000256" key="7">
    <source>
        <dbReference type="ARBA" id="ARBA00022984"/>
    </source>
</evidence>
<feature type="region of interest" description="Disordered" evidence="12">
    <location>
        <begin position="1"/>
        <end position="22"/>
    </location>
</feature>
<comment type="pathway">
    <text evidence="11">Cell wall biogenesis; peptidoglycan biosynthesis.</text>
</comment>
<dbReference type="PANTHER" id="PTHR30400">
    <property type="entry name" value="MONOFUNCTIONAL BIOSYNTHETIC PEPTIDOGLYCAN TRANSGLYCOSYLASE"/>
    <property type="match status" value="1"/>
</dbReference>
<keyword evidence="2" id="KW-0997">Cell inner membrane</keyword>
<keyword evidence="15" id="KW-1185">Reference proteome</keyword>
<dbReference type="RefSeq" id="WP_013665571.1">
    <property type="nucleotide sequence ID" value="NZ_JBHLWO010000001.1"/>
</dbReference>
<evidence type="ECO:0000313" key="14">
    <source>
        <dbReference type="EMBL" id="MFC0318415.1"/>
    </source>
</evidence>
<evidence type="ECO:0000313" key="15">
    <source>
        <dbReference type="Proteomes" id="UP001589774"/>
    </source>
</evidence>
<dbReference type="Pfam" id="PF00912">
    <property type="entry name" value="Transgly"/>
    <property type="match status" value="1"/>
</dbReference>
<dbReference type="EC" id="2.4.99.28" evidence="11"/>
<dbReference type="InterPro" id="IPR023346">
    <property type="entry name" value="Lysozyme-like_dom_sf"/>
</dbReference>
<proteinExistence type="inferred from homology"/>
<keyword evidence="10 11" id="KW-0961">Cell wall biogenesis/degradation</keyword>
<evidence type="ECO:0000256" key="11">
    <source>
        <dbReference type="HAMAP-Rule" id="MF_00766"/>
    </source>
</evidence>
<dbReference type="SUPFAM" id="SSF53955">
    <property type="entry name" value="Lysozyme-like"/>
    <property type="match status" value="1"/>
</dbReference>
<sequence>MAIKRTPKKNQFRNKSSYKHKNSKTFPVKDRLLTLLQQRKFGVFLAYVTLYFIIITGGWVLIFRFVNPPFTLLMLQRGVERKFDGKDWKLEKRWVSYDELSDNLKRAAIAGEDANFMQHVGFDIKAIREAYKKNQAGKAMRGGSTISQQTAKNVFLWPGRSWLRKGFESYFTMLIELLWGKKRILEVYLNVIETGDGLYGAHAATHAYFSKAPTSLTKKQAALIIAVLPNPRRWSPARPTSYINRKANAIVRYMGHSSIPD</sequence>
<comment type="catalytic activity">
    <reaction evidence="11">
        <text>[GlcNAc-(1-&gt;4)-Mur2Ac(oyl-L-Ala-gamma-D-Glu-L-Lys-D-Ala-D-Ala)](n)-di-trans,octa-cis-undecaprenyl diphosphate + beta-D-GlcNAc-(1-&gt;4)-Mur2Ac(oyl-L-Ala-gamma-D-Glu-L-Lys-D-Ala-D-Ala)-di-trans,octa-cis-undecaprenyl diphosphate = [GlcNAc-(1-&gt;4)-Mur2Ac(oyl-L-Ala-gamma-D-Glu-L-Lys-D-Ala-D-Ala)](n+1)-di-trans,octa-cis-undecaprenyl diphosphate + di-trans,octa-cis-undecaprenyl diphosphate + H(+)</text>
        <dbReference type="Rhea" id="RHEA:23708"/>
        <dbReference type="Rhea" id="RHEA-COMP:9602"/>
        <dbReference type="Rhea" id="RHEA-COMP:9603"/>
        <dbReference type="ChEBI" id="CHEBI:15378"/>
        <dbReference type="ChEBI" id="CHEBI:58405"/>
        <dbReference type="ChEBI" id="CHEBI:60033"/>
        <dbReference type="ChEBI" id="CHEBI:78435"/>
        <dbReference type="EC" id="2.4.99.28"/>
    </reaction>
</comment>
<keyword evidence="8 11" id="KW-1133">Transmembrane helix</keyword>
<name>A0ABV6HJW7_9SPHI</name>
<evidence type="ECO:0000256" key="6">
    <source>
        <dbReference type="ARBA" id="ARBA00022960"/>
    </source>
</evidence>
<dbReference type="NCBIfam" id="TIGR02070">
    <property type="entry name" value="mono_pep_trsgly"/>
    <property type="match status" value="1"/>
</dbReference>
<comment type="function">
    <text evidence="11">Peptidoglycan polymerase that catalyzes glycan chain elongation from lipid-linked precursors.</text>
</comment>
<feature type="transmembrane region" description="Helical" evidence="11">
    <location>
        <begin position="41"/>
        <end position="66"/>
    </location>
</feature>
<evidence type="ECO:0000256" key="8">
    <source>
        <dbReference type="ARBA" id="ARBA00022989"/>
    </source>
</evidence>